<comment type="caution">
    <text evidence="10">The sequence shown here is derived from an EMBL/GenBank/DDBJ whole genome shotgun (WGS) entry which is preliminary data.</text>
</comment>
<name>A0A1F5VFQ7_9BACT</name>
<dbReference type="EC" id="2.3.1.191" evidence="7"/>
<keyword evidence="3 7" id="KW-0808">Transferase</keyword>
<protein>
    <recommendedName>
        <fullName evidence="7">UDP-3-O-acylglucosamine N-acyltransferase</fullName>
        <ecNumber evidence="7">2.3.1.191</ecNumber>
    </recommendedName>
</protein>
<evidence type="ECO:0000313" key="10">
    <source>
        <dbReference type="EMBL" id="OGF62254.1"/>
    </source>
</evidence>
<keyword evidence="5 7" id="KW-0443">Lipid metabolism</keyword>
<dbReference type="EMBL" id="MFGW01000183">
    <property type="protein sequence ID" value="OGF62254.1"/>
    <property type="molecule type" value="Genomic_DNA"/>
</dbReference>
<comment type="subunit">
    <text evidence="7">Homotrimer.</text>
</comment>
<dbReference type="STRING" id="1817863.A2Y62_14135"/>
<evidence type="ECO:0000313" key="11">
    <source>
        <dbReference type="Proteomes" id="UP000178943"/>
    </source>
</evidence>
<dbReference type="SUPFAM" id="SSF51161">
    <property type="entry name" value="Trimeric LpxA-like enzymes"/>
    <property type="match status" value="1"/>
</dbReference>
<proteinExistence type="inferred from homology"/>
<comment type="catalytic activity">
    <reaction evidence="7">
        <text>a UDP-3-O-[(3R)-3-hydroxyacyl]-alpha-D-glucosamine + a (3R)-hydroxyacyl-[ACP] = a UDP-2-N,3-O-bis[(3R)-3-hydroxyacyl]-alpha-D-glucosamine + holo-[ACP] + H(+)</text>
        <dbReference type="Rhea" id="RHEA:53836"/>
        <dbReference type="Rhea" id="RHEA-COMP:9685"/>
        <dbReference type="Rhea" id="RHEA-COMP:9945"/>
        <dbReference type="ChEBI" id="CHEBI:15378"/>
        <dbReference type="ChEBI" id="CHEBI:64479"/>
        <dbReference type="ChEBI" id="CHEBI:78827"/>
        <dbReference type="ChEBI" id="CHEBI:137740"/>
        <dbReference type="ChEBI" id="CHEBI:137748"/>
        <dbReference type="EC" id="2.3.1.191"/>
    </reaction>
</comment>
<dbReference type="GO" id="GO:0009245">
    <property type="term" value="P:lipid A biosynthetic process"/>
    <property type="evidence" value="ECO:0007669"/>
    <property type="project" value="UniProtKB-UniRule"/>
</dbReference>
<dbReference type="Proteomes" id="UP000178943">
    <property type="component" value="Unassembled WGS sequence"/>
</dbReference>
<dbReference type="CDD" id="cd03352">
    <property type="entry name" value="LbH_LpxD"/>
    <property type="match status" value="1"/>
</dbReference>
<comment type="similarity">
    <text evidence="7">Belongs to the transferase hexapeptide repeat family. LpxD subfamily.</text>
</comment>
<dbReference type="GO" id="GO:0103118">
    <property type="term" value="F:UDP-3-O-[(3R)-3-hydroxyacyl]-glucosamine N-acyltransferase activity"/>
    <property type="evidence" value="ECO:0007669"/>
    <property type="project" value="UniProtKB-EC"/>
</dbReference>
<keyword evidence="6 7" id="KW-0012">Acyltransferase</keyword>
<dbReference type="Pfam" id="PF04613">
    <property type="entry name" value="LpxD"/>
    <property type="match status" value="1"/>
</dbReference>
<evidence type="ECO:0000259" key="9">
    <source>
        <dbReference type="Pfam" id="PF04613"/>
    </source>
</evidence>
<reference evidence="10 11" key="1">
    <citation type="journal article" date="2016" name="Nat. Commun.">
        <title>Thousands of microbial genomes shed light on interconnected biogeochemical processes in an aquifer system.</title>
        <authorList>
            <person name="Anantharaman K."/>
            <person name="Brown C.T."/>
            <person name="Hug L.A."/>
            <person name="Sharon I."/>
            <person name="Castelle C.J."/>
            <person name="Probst A.J."/>
            <person name="Thomas B.C."/>
            <person name="Singh A."/>
            <person name="Wilkins M.J."/>
            <person name="Karaoz U."/>
            <person name="Brodie E.L."/>
            <person name="Williams K.H."/>
            <person name="Hubbard S.S."/>
            <person name="Banfield J.F."/>
        </authorList>
    </citation>
    <scope>NUCLEOTIDE SEQUENCE [LARGE SCALE GENOMIC DNA]</scope>
</reference>
<sequence>MKEFDLYAIAELIGGELHGDPALKIKNITALEEATEGDITLLRSEKHLSLIPASKASAFIIPHTFPDMSCAYIKVKDISFALAILIPVFYPESRMEAFISKHAFVSPSARLNDTIVVLPYVYIGNNATIGRGTIVHPFTHVGNEVSIGEYCLIHPSVVICDKVKIGNRVIVQAGAVIGSDGFGYARENNKFLKIPHKGEVIIEDEVEIGANACIDRATLGKTIIKKGTKIDNLVQIAHNCQIGENCALAALVGLSGSTSIGDRVMMGGQSATAGHLQIGNDSLIGGQAGVTRNLNAGSNVMGTPAIDLNTWKRIQVLLGQIPELFDKIKKLEEKISLLHKKE</sequence>
<dbReference type="Pfam" id="PF00132">
    <property type="entry name" value="Hexapep"/>
    <property type="match status" value="2"/>
</dbReference>
<keyword evidence="2 7" id="KW-0441">Lipid A biosynthesis</keyword>
<organism evidence="10 11">
    <name type="scientific">Candidatus Fischerbacteria bacterium RBG_13_37_8</name>
    <dbReference type="NCBI Taxonomy" id="1817863"/>
    <lineage>
        <taxon>Bacteria</taxon>
        <taxon>Candidatus Fischeribacteriota</taxon>
    </lineage>
</organism>
<keyword evidence="4 7" id="KW-0677">Repeat</keyword>
<dbReference type="Gene3D" id="3.40.1390.10">
    <property type="entry name" value="MurE/MurF, N-terminal domain"/>
    <property type="match status" value="1"/>
</dbReference>
<dbReference type="HAMAP" id="MF_00523">
    <property type="entry name" value="LpxD"/>
    <property type="match status" value="1"/>
</dbReference>
<feature type="active site" description="Proton acceptor" evidence="7">
    <location>
        <position position="238"/>
    </location>
</feature>
<evidence type="ECO:0000256" key="2">
    <source>
        <dbReference type="ARBA" id="ARBA00022556"/>
    </source>
</evidence>
<dbReference type="PANTHER" id="PTHR43378">
    <property type="entry name" value="UDP-3-O-ACYLGLUCOSAMINE N-ACYLTRANSFERASE"/>
    <property type="match status" value="1"/>
</dbReference>
<gene>
    <name evidence="7" type="primary">lpxD</name>
    <name evidence="10" type="ORF">A2Y62_14135</name>
</gene>
<dbReference type="InterPro" id="IPR007691">
    <property type="entry name" value="LpxD"/>
</dbReference>
<evidence type="ECO:0000256" key="7">
    <source>
        <dbReference type="HAMAP-Rule" id="MF_00523"/>
    </source>
</evidence>
<dbReference type="GO" id="GO:0016020">
    <property type="term" value="C:membrane"/>
    <property type="evidence" value="ECO:0007669"/>
    <property type="project" value="GOC"/>
</dbReference>
<dbReference type="NCBIfam" id="NF002060">
    <property type="entry name" value="PRK00892.1"/>
    <property type="match status" value="1"/>
</dbReference>
<feature type="coiled-coil region" evidence="8">
    <location>
        <begin position="314"/>
        <end position="341"/>
    </location>
</feature>
<feature type="domain" description="UDP-3-O-[3-hydroxymyristoyl] glucosamine N-acyltransferase non-repeat region" evidence="9">
    <location>
        <begin position="23"/>
        <end position="83"/>
    </location>
</feature>
<evidence type="ECO:0000256" key="4">
    <source>
        <dbReference type="ARBA" id="ARBA00022737"/>
    </source>
</evidence>
<evidence type="ECO:0000256" key="5">
    <source>
        <dbReference type="ARBA" id="ARBA00023098"/>
    </source>
</evidence>
<evidence type="ECO:0000256" key="3">
    <source>
        <dbReference type="ARBA" id="ARBA00022679"/>
    </source>
</evidence>
<dbReference type="Gene3D" id="2.160.10.10">
    <property type="entry name" value="Hexapeptide repeat proteins"/>
    <property type="match status" value="1"/>
</dbReference>
<dbReference type="PANTHER" id="PTHR43378:SF2">
    <property type="entry name" value="UDP-3-O-ACYLGLUCOSAMINE N-ACYLTRANSFERASE 1, MITOCHONDRIAL-RELATED"/>
    <property type="match status" value="1"/>
</dbReference>
<dbReference type="NCBIfam" id="TIGR01853">
    <property type="entry name" value="lipid_A_lpxD"/>
    <property type="match status" value="1"/>
</dbReference>
<comment type="function">
    <text evidence="7">Catalyzes the N-acylation of UDP-3-O-acylglucosamine using 3-hydroxyacyl-ACP as the acyl donor. Is involved in the biosynthesis of lipid A, a phosphorylated glycolipid that anchors the lipopolysaccharide to the outer membrane of the cell.</text>
</comment>
<comment type="pathway">
    <text evidence="7">Bacterial outer membrane biogenesis; LPS lipid A biosynthesis.</text>
</comment>
<accession>A0A1F5VFQ7</accession>
<dbReference type="AlphaFoldDB" id="A0A1F5VFQ7"/>
<dbReference type="UniPathway" id="UPA00973"/>
<evidence type="ECO:0000256" key="6">
    <source>
        <dbReference type="ARBA" id="ARBA00023315"/>
    </source>
</evidence>
<dbReference type="InterPro" id="IPR001451">
    <property type="entry name" value="Hexapep"/>
</dbReference>
<evidence type="ECO:0000256" key="8">
    <source>
        <dbReference type="SAM" id="Coils"/>
    </source>
</evidence>
<dbReference type="InterPro" id="IPR020573">
    <property type="entry name" value="UDP_GlcNAc_AcTrfase_non-rep"/>
</dbReference>
<keyword evidence="1 7" id="KW-0444">Lipid biosynthesis</keyword>
<evidence type="ECO:0000256" key="1">
    <source>
        <dbReference type="ARBA" id="ARBA00022516"/>
    </source>
</evidence>
<dbReference type="InterPro" id="IPR011004">
    <property type="entry name" value="Trimer_LpxA-like_sf"/>
</dbReference>
<keyword evidence="8" id="KW-0175">Coiled coil</keyword>
<dbReference type="GO" id="GO:0016410">
    <property type="term" value="F:N-acyltransferase activity"/>
    <property type="evidence" value="ECO:0007669"/>
    <property type="project" value="InterPro"/>
</dbReference>